<evidence type="ECO:0000313" key="1">
    <source>
        <dbReference type="EMBL" id="KAB2587352.1"/>
    </source>
</evidence>
<dbReference type="EMBL" id="JAECSB010000028">
    <property type="protein sequence ID" value="MBH5142531.1"/>
    <property type="molecule type" value="Genomic_DNA"/>
</dbReference>
<organism evidence="1 4">
    <name type="scientific">Rhodococcus erythropolis</name>
    <name type="common">Arthrobacter picolinophilus</name>
    <dbReference type="NCBI Taxonomy" id="1833"/>
    <lineage>
        <taxon>Bacteria</taxon>
        <taxon>Bacillati</taxon>
        <taxon>Actinomycetota</taxon>
        <taxon>Actinomycetes</taxon>
        <taxon>Mycobacteriales</taxon>
        <taxon>Nocardiaceae</taxon>
        <taxon>Rhodococcus</taxon>
        <taxon>Rhodococcus erythropolis group</taxon>
    </lineage>
</organism>
<dbReference type="Proteomes" id="UP000502345">
    <property type="component" value="Chromosome"/>
</dbReference>
<dbReference type="EMBL" id="CP050124">
    <property type="protein sequence ID" value="QIP38669.1"/>
    <property type="molecule type" value="Genomic_DNA"/>
</dbReference>
<evidence type="ECO:0000313" key="5">
    <source>
        <dbReference type="Proteomes" id="UP000502345"/>
    </source>
</evidence>
<dbReference type="RefSeq" id="WP_021343181.1">
    <property type="nucleotide sequence ID" value="NZ_AP018733.1"/>
</dbReference>
<dbReference type="Proteomes" id="UP000325576">
    <property type="component" value="Unassembled WGS sequence"/>
</dbReference>
<dbReference type="KEGG" id="reb:XU06_06305"/>
<evidence type="ECO:0000313" key="3">
    <source>
        <dbReference type="EMBL" id="QIP38669.1"/>
    </source>
</evidence>
<keyword evidence="6" id="KW-1185">Reference proteome</keyword>
<dbReference type="AlphaFoldDB" id="A0A0C2ZXE6"/>
<protein>
    <recommendedName>
        <fullName evidence="7">Asp23/Gls24 family envelope stress response protein</fullName>
    </recommendedName>
</protein>
<evidence type="ECO:0000313" key="6">
    <source>
        <dbReference type="Proteomes" id="UP000627573"/>
    </source>
</evidence>
<dbReference type="EMBL" id="MRBO01000011">
    <property type="protein sequence ID" value="KAB2587352.1"/>
    <property type="molecule type" value="Genomic_DNA"/>
</dbReference>
<dbReference type="Proteomes" id="UP000627573">
    <property type="component" value="Unassembled WGS sequence"/>
</dbReference>
<evidence type="ECO:0000313" key="2">
    <source>
        <dbReference type="EMBL" id="MBH5142531.1"/>
    </source>
</evidence>
<sequence length="94" mass="9621">MSSEIADTIAAAVTGVPGVASLHAGMFGEVGTYLPGRRVVGVRVTESSTDIHVCIFADAAVRDTALRIRQAVSGLVTGPVNVTVEDVVGRGRDA</sequence>
<proteinExistence type="predicted"/>
<reference evidence="2 6" key="3">
    <citation type="submission" date="2020-12" db="EMBL/GenBank/DDBJ databases">
        <title>Draft genome sequence of furan degrading bacterial strain FUR100.</title>
        <authorList>
            <person name="Woiski C."/>
        </authorList>
    </citation>
    <scope>NUCLEOTIDE SEQUENCE [LARGE SCALE GENOMIC DNA]</scope>
    <source>
        <strain evidence="2 6">FUR100</strain>
    </source>
</reference>
<evidence type="ECO:0000313" key="4">
    <source>
        <dbReference type="Proteomes" id="UP000325576"/>
    </source>
</evidence>
<accession>A0A0C2ZXE6</accession>
<gene>
    <name evidence="1" type="ORF">BS297_00415</name>
    <name evidence="3" type="ORF">G9444_1425</name>
    <name evidence="2" type="ORF">I3517_07860</name>
</gene>
<name>A0A0C2ZXE6_RHOER</name>
<reference evidence="1 4" key="1">
    <citation type="journal article" date="2017" name="Poromechanics V (2013)">
        <title>Genomic Characterization of the Arsenic-Tolerant Actinobacterium, &lt;i&gt;Rhodococcus erythropolis&lt;/i&gt; S43.</title>
        <authorList>
            <person name="Retamal-Morales G."/>
            <person name="Mehnert M."/>
            <person name="Schwabe R."/>
            <person name="Tischler D."/>
            <person name="Schloemann M."/>
            <person name="Levican G.J."/>
        </authorList>
    </citation>
    <scope>NUCLEOTIDE SEQUENCE [LARGE SCALE GENOMIC DNA]</scope>
    <source>
        <strain evidence="1 4">S43</strain>
    </source>
</reference>
<evidence type="ECO:0008006" key="7">
    <source>
        <dbReference type="Google" id="ProtNLM"/>
    </source>
</evidence>
<reference evidence="3 5" key="2">
    <citation type="submission" date="2020-03" db="EMBL/GenBank/DDBJ databases">
        <title>Screen low temperature-resistant strains for efficient degradation of petroleum hydrocarbons under the low temperature.</title>
        <authorList>
            <person name="Wang Y."/>
            <person name="Chen J."/>
        </authorList>
    </citation>
    <scope>NUCLEOTIDE SEQUENCE [LARGE SCALE GENOMIC DNA]</scope>
    <source>
        <strain evidence="3 5">KB1</strain>
    </source>
</reference>